<dbReference type="SUPFAM" id="SSF56235">
    <property type="entry name" value="N-terminal nucleophile aminohydrolases (Ntn hydrolases)"/>
    <property type="match status" value="1"/>
</dbReference>
<dbReference type="EMBL" id="CP158375">
    <property type="protein sequence ID" value="XDO96660.1"/>
    <property type="molecule type" value="Genomic_DNA"/>
</dbReference>
<dbReference type="PANTHER" id="PTHR43199">
    <property type="entry name" value="GLUTATHIONE HYDROLASE"/>
    <property type="match status" value="1"/>
</dbReference>
<feature type="chain" id="PRO_5044202968" evidence="5">
    <location>
        <begin position="22"/>
        <end position="566"/>
    </location>
</feature>
<protein>
    <submittedName>
        <fullName evidence="6">Gamma-glutamyltransferase</fullName>
        <ecNumber evidence="6">2.3.2.2</ecNumber>
    </submittedName>
</protein>
<dbReference type="InterPro" id="IPR051792">
    <property type="entry name" value="GGT_bact"/>
</dbReference>
<evidence type="ECO:0000256" key="2">
    <source>
        <dbReference type="ARBA" id="ARBA00022679"/>
    </source>
</evidence>
<dbReference type="GO" id="GO:0016787">
    <property type="term" value="F:hydrolase activity"/>
    <property type="evidence" value="ECO:0007669"/>
    <property type="project" value="UniProtKB-KW"/>
</dbReference>
<proteinExistence type="inferred from homology"/>
<dbReference type="PRINTS" id="PR01210">
    <property type="entry name" value="GGTRANSPTASE"/>
</dbReference>
<keyword evidence="2 6" id="KW-0808">Transferase</keyword>
<gene>
    <name evidence="6" type="ORF">ABOZ73_18130</name>
</gene>
<dbReference type="Pfam" id="PF01019">
    <property type="entry name" value="G_glu_transpept"/>
    <property type="match status" value="1"/>
</dbReference>
<keyword evidence="5" id="KW-0732">Signal</keyword>
<name>A0AB39KSS3_9CAUL</name>
<sequence>MLKRVLAAGAALILSGGVAAAQEQGAKPAAHAPKAMASSGHPLVTQAMLDVLKRGGNAMDAALTGAIMQSVVEPQMVTLAGALSALYYDAKTGQYHYLDAELDHTAKGAPTVAGWAQVTGGGPPVEVTSGSLVAVPGEVAGLKAAADRFGTLKWSQYWEPSIRLAENGFPMYSFLYGEMADAALSRLSAYPSGREEFLPNGYVPPVGSKVTRPRLAATMRRLASDGPDYFYTGEWGRKFVTEVQKTGGALTLEDMAGYKVRWEQPLKSSFKGHEIISSPPPGTAGSLIAMVLNIAEPWDFKAMGHYTQSAETLYRLRQAFAFAEDLTDGYIQDPASFNVPSDILLSKSFASQLTGLIDGAMPKASVTGKLAHAGGFSLAGGFDHSDPHASDTDHIVVADKDGNVVSLTHSVKGTTFATGLVVDGVVVNSGNYFPGKNLGEGRRVVGGFPPTMVAKGGAPTLALGSPGLTSRAVALTLINYIGYGMPLEQAVDAPRFQGAQASRPLTIEGRLSEQARADMKAHYGVSVKVTTPYNWHFGSIHAVAREPDGSLIGIADPRRGGLAAGY</sequence>
<dbReference type="InterPro" id="IPR043138">
    <property type="entry name" value="GGT_lsub"/>
</dbReference>
<evidence type="ECO:0000256" key="1">
    <source>
        <dbReference type="ARBA" id="ARBA00009381"/>
    </source>
</evidence>
<evidence type="ECO:0000313" key="6">
    <source>
        <dbReference type="EMBL" id="XDO96660.1"/>
    </source>
</evidence>
<organism evidence="6">
    <name type="scientific">Caulobacter sp. 73W</name>
    <dbReference type="NCBI Taxonomy" id="3161137"/>
    <lineage>
        <taxon>Bacteria</taxon>
        <taxon>Pseudomonadati</taxon>
        <taxon>Pseudomonadota</taxon>
        <taxon>Alphaproteobacteria</taxon>
        <taxon>Caulobacterales</taxon>
        <taxon>Caulobacteraceae</taxon>
        <taxon>Caulobacter</taxon>
    </lineage>
</organism>
<dbReference type="EC" id="2.3.2.2" evidence="6"/>
<comment type="similarity">
    <text evidence="1">Belongs to the gamma-glutamyltransferase family.</text>
</comment>
<keyword evidence="3" id="KW-0378">Hydrolase</keyword>
<feature type="signal peptide" evidence="5">
    <location>
        <begin position="1"/>
        <end position="21"/>
    </location>
</feature>
<dbReference type="Gene3D" id="3.60.20.40">
    <property type="match status" value="1"/>
</dbReference>
<reference evidence="6" key="1">
    <citation type="submission" date="2024-06" db="EMBL/GenBank/DDBJ databases">
        <title>Caulobacter inopinatus, sp. nov.</title>
        <authorList>
            <person name="Donachie S.P."/>
        </authorList>
    </citation>
    <scope>NUCLEOTIDE SEQUENCE</scope>
    <source>
        <strain evidence="6">73W</strain>
    </source>
</reference>
<dbReference type="GO" id="GO:0103068">
    <property type="term" value="F:leukotriene C4 gamma-glutamyl transferase activity"/>
    <property type="evidence" value="ECO:0007669"/>
    <property type="project" value="UniProtKB-EC"/>
</dbReference>
<dbReference type="RefSeq" id="WP_369059500.1">
    <property type="nucleotide sequence ID" value="NZ_CP158375.1"/>
</dbReference>
<keyword evidence="4" id="KW-0865">Zymogen</keyword>
<dbReference type="InterPro" id="IPR029055">
    <property type="entry name" value="Ntn_hydrolases_N"/>
</dbReference>
<dbReference type="InterPro" id="IPR043137">
    <property type="entry name" value="GGT_ssub_C"/>
</dbReference>
<dbReference type="AlphaFoldDB" id="A0AB39KSS3"/>
<evidence type="ECO:0000256" key="4">
    <source>
        <dbReference type="ARBA" id="ARBA00023145"/>
    </source>
</evidence>
<keyword evidence="6" id="KW-0012">Acyltransferase</keyword>
<evidence type="ECO:0000256" key="5">
    <source>
        <dbReference type="SAM" id="SignalP"/>
    </source>
</evidence>
<dbReference type="PANTHER" id="PTHR43199:SF1">
    <property type="entry name" value="GLUTATHIONE HYDROLASE PROENZYME"/>
    <property type="match status" value="1"/>
</dbReference>
<accession>A0AB39KSS3</accession>
<dbReference type="Gene3D" id="1.10.246.130">
    <property type="match status" value="1"/>
</dbReference>
<evidence type="ECO:0000256" key="3">
    <source>
        <dbReference type="ARBA" id="ARBA00022801"/>
    </source>
</evidence>